<dbReference type="Proteomes" id="UP000314982">
    <property type="component" value="Unassembled WGS sequence"/>
</dbReference>
<dbReference type="GO" id="GO:0005923">
    <property type="term" value="C:bicellular tight junction"/>
    <property type="evidence" value="ECO:0007669"/>
    <property type="project" value="TreeGrafter"/>
</dbReference>
<dbReference type="Gene3D" id="2.30.42.10">
    <property type="match status" value="1"/>
</dbReference>
<dbReference type="InterPro" id="IPR036034">
    <property type="entry name" value="PDZ_sf"/>
</dbReference>
<dbReference type="Pfam" id="PF00595">
    <property type="entry name" value="PDZ"/>
    <property type="match status" value="1"/>
</dbReference>
<accession>A0A4W5LV12</accession>
<dbReference type="GO" id="GO:0045177">
    <property type="term" value="C:apical part of cell"/>
    <property type="evidence" value="ECO:0007669"/>
    <property type="project" value="TreeGrafter"/>
</dbReference>
<dbReference type="GO" id="GO:0120192">
    <property type="term" value="P:tight junction assembly"/>
    <property type="evidence" value="ECO:0007669"/>
    <property type="project" value="TreeGrafter"/>
</dbReference>
<reference evidence="2" key="2">
    <citation type="submission" date="2025-08" db="UniProtKB">
        <authorList>
            <consortium name="Ensembl"/>
        </authorList>
    </citation>
    <scope>IDENTIFICATION</scope>
</reference>
<feature type="domain" description="PDZ" evidence="1">
    <location>
        <begin position="34"/>
        <end position="89"/>
    </location>
</feature>
<dbReference type="GO" id="GO:0005737">
    <property type="term" value="C:cytoplasm"/>
    <property type="evidence" value="ECO:0007669"/>
    <property type="project" value="TreeGrafter"/>
</dbReference>
<evidence type="ECO:0000259" key="1">
    <source>
        <dbReference type="PROSITE" id="PS50106"/>
    </source>
</evidence>
<dbReference type="GO" id="GO:0005886">
    <property type="term" value="C:plasma membrane"/>
    <property type="evidence" value="ECO:0007669"/>
    <property type="project" value="TreeGrafter"/>
</dbReference>
<evidence type="ECO:0000313" key="3">
    <source>
        <dbReference type="Proteomes" id="UP000314982"/>
    </source>
</evidence>
<dbReference type="AlphaFoldDB" id="A0A4W5LV12"/>
<dbReference type="SUPFAM" id="SSF50156">
    <property type="entry name" value="PDZ domain-like"/>
    <property type="match status" value="1"/>
</dbReference>
<dbReference type="Ensembl" id="ENSHHUT00000031060.1">
    <property type="protein sequence ID" value="ENSHHUP00000029822.1"/>
    <property type="gene ID" value="ENSHHUG00000019004.1"/>
</dbReference>
<reference evidence="2" key="3">
    <citation type="submission" date="2025-09" db="UniProtKB">
        <authorList>
            <consortium name="Ensembl"/>
        </authorList>
    </citation>
    <scope>IDENTIFICATION</scope>
</reference>
<dbReference type="PANTHER" id="PTHR19964:SF11">
    <property type="entry name" value="INAD-LIKE PROTEIN"/>
    <property type="match status" value="1"/>
</dbReference>
<dbReference type="PROSITE" id="PS50106">
    <property type="entry name" value="PDZ"/>
    <property type="match status" value="1"/>
</dbReference>
<evidence type="ECO:0000313" key="2">
    <source>
        <dbReference type="Ensembl" id="ENSHHUP00000029822.1"/>
    </source>
</evidence>
<reference evidence="3" key="1">
    <citation type="submission" date="2018-06" db="EMBL/GenBank/DDBJ databases">
        <title>Genome assembly of Danube salmon.</title>
        <authorList>
            <person name="Macqueen D.J."/>
            <person name="Gundappa M.K."/>
        </authorList>
    </citation>
    <scope>NUCLEOTIDE SEQUENCE [LARGE SCALE GENOMIC DNA]</scope>
</reference>
<name>A0A4W5LV12_9TELE</name>
<keyword evidence="3" id="KW-1185">Reference proteome</keyword>
<dbReference type="InterPro" id="IPR001478">
    <property type="entry name" value="PDZ"/>
</dbReference>
<proteinExistence type="predicted"/>
<sequence length="89" mass="9323">DNKISLLPISSLSPPSLYAVDPATCPIVPGQEIIIEIAKGRSGLGLSIVGGKDTQLDAIVIHEVYEEGAAARDGRLWAGDQILEVSLSL</sequence>
<dbReference type="PANTHER" id="PTHR19964">
    <property type="entry name" value="MULTIPLE PDZ DOMAIN PROTEIN"/>
    <property type="match status" value="1"/>
</dbReference>
<dbReference type="InterPro" id="IPR051342">
    <property type="entry name" value="PDZ_scaffold"/>
</dbReference>
<organism evidence="2 3">
    <name type="scientific">Hucho hucho</name>
    <name type="common">huchen</name>
    <dbReference type="NCBI Taxonomy" id="62062"/>
    <lineage>
        <taxon>Eukaryota</taxon>
        <taxon>Metazoa</taxon>
        <taxon>Chordata</taxon>
        <taxon>Craniata</taxon>
        <taxon>Vertebrata</taxon>
        <taxon>Euteleostomi</taxon>
        <taxon>Actinopterygii</taxon>
        <taxon>Neopterygii</taxon>
        <taxon>Teleostei</taxon>
        <taxon>Protacanthopterygii</taxon>
        <taxon>Salmoniformes</taxon>
        <taxon>Salmonidae</taxon>
        <taxon>Salmoninae</taxon>
        <taxon>Hucho</taxon>
    </lineage>
</organism>
<protein>
    <recommendedName>
        <fullName evidence="1">PDZ domain-containing protein</fullName>
    </recommendedName>
</protein>